<dbReference type="GO" id="GO:0003700">
    <property type="term" value="F:DNA-binding transcription factor activity"/>
    <property type="evidence" value="ECO:0007669"/>
    <property type="project" value="InterPro"/>
</dbReference>
<evidence type="ECO:0000313" key="9">
    <source>
        <dbReference type="EMBL" id="MYE38106.1"/>
    </source>
</evidence>
<evidence type="ECO:0000256" key="7">
    <source>
        <dbReference type="PIRSR" id="PIRSR602481-1"/>
    </source>
</evidence>
<keyword evidence="7" id="KW-0479">Metal-binding</keyword>
<dbReference type="Pfam" id="PF01475">
    <property type="entry name" value="FUR"/>
    <property type="match status" value="1"/>
</dbReference>
<dbReference type="EMBL" id="VXOY01000010">
    <property type="protein sequence ID" value="MYE38106.1"/>
    <property type="molecule type" value="Genomic_DNA"/>
</dbReference>
<evidence type="ECO:0000256" key="1">
    <source>
        <dbReference type="ARBA" id="ARBA00007957"/>
    </source>
</evidence>
<sequence>MLTMIDNTFQEIRAQGKKLTKTRRAVIKMLCRSHRLLTAPEIQEKLNQQGISVNKTSVYRELEFLTSQKVIQQVSISPGVTHYESALRSHHHHLVCTGCGDATDIDTKELEKHVQNIQTKAQQQGFRVRDHSLEFYGLCANCK</sequence>
<dbReference type="CDD" id="cd07153">
    <property type="entry name" value="Fur_like"/>
    <property type="match status" value="1"/>
</dbReference>
<evidence type="ECO:0000256" key="2">
    <source>
        <dbReference type="ARBA" id="ARBA00022491"/>
    </source>
</evidence>
<dbReference type="InterPro" id="IPR036388">
    <property type="entry name" value="WH-like_DNA-bd_sf"/>
</dbReference>
<keyword evidence="8" id="KW-0408">Iron</keyword>
<feature type="binding site" evidence="8">
    <location>
        <position position="111"/>
    </location>
    <ligand>
        <name>Fe cation</name>
        <dbReference type="ChEBI" id="CHEBI:24875"/>
    </ligand>
</feature>
<comment type="cofactor">
    <cofactor evidence="8">
        <name>Mn(2+)</name>
        <dbReference type="ChEBI" id="CHEBI:29035"/>
    </cofactor>
    <cofactor evidence="8">
        <name>Fe(2+)</name>
        <dbReference type="ChEBI" id="CHEBI:29033"/>
    </cofactor>
    <text evidence="8">Binds 1 Mn(2+) or Fe(2+) ion per subunit.</text>
</comment>
<dbReference type="PANTHER" id="PTHR33202">
    <property type="entry name" value="ZINC UPTAKE REGULATION PROTEIN"/>
    <property type="match status" value="1"/>
</dbReference>
<evidence type="ECO:0000256" key="4">
    <source>
        <dbReference type="ARBA" id="ARBA00023015"/>
    </source>
</evidence>
<dbReference type="InterPro" id="IPR043135">
    <property type="entry name" value="Fur_C"/>
</dbReference>
<comment type="similarity">
    <text evidence="1">Belongs to the Fur family.</text>
</comment>
<evidence type="ECO:0000256" key="8">
    <source>
        <dbReference type="PIRSR" id="PIRSR602481-2"/>
    </source>
</evidence>
<keyword evidence="2" id="KW-0678">Repressor</keyword>
<keyword evidence="4" id="KW-0805">Transcription regulation</keyword>
<evidence type="ECO:0000256" key="3">
    <source>
        <dbReference type="ARBA" id="ARBA00022833"/>
    </source>
</evidence>
<feature type="binding site" evidence="7">
    <location>
        <position position="96"/>
    </location>
    <ligand>
        <name>Zn(2+)</name>
        <dbReference type="ChEBI" id="CHEBI:29105"/>
    </ligand>
</feature>
<name>A0A845DIT9_9BACT</name>
<dbReference type="Gene3D" id="1.10.10.10">
    <property type="entry name" value="Winged helix-like DNA-binding domain superfamily/Winged helix DNA-binding domain"/>
    <property type="match status" value="1"/>
</dbReference>
<evidence type="ECO:0000313" key="10">
    <source>
        <dbReference type="Proteomes" id="UP000449092"/>
    </source>
</evidence>
<dbReference type="GO" id="GO:1900376">
    <property type="term" value="P:regulation of secondary metabolite biosynthetic process"/>
    <property type="evidence" value="ECO:0007669"/>
    <property type="project" value="TreeGrafter"/>
</dbReference>
<dbReference type="GO" id="GO:0008270">
    <property type="term" value="F:zinc ion binding"/>
    <property type="evidence" value="ECO:0007669"/>
    <property type="project" value="TreeGrafter"/>
</dbReference>
<evidence type="ECO:0000256" key="5">
    <source>
        <dbReference type="ARBA" id="ARBA00023125"/>
    </source>
</evidence>
<dbReference type="Proteomes" id="UP000449092">
    <property type="component" value="Unassembled WGS sequence"/>
</dbReference>
<keyword evidence="5" id="KW-0238">DNA-binding</keyword>
<dbReference type="PANTHER" id="PTHR33202:SF7">
    <property type="entry name" value="FERRIC UPTAKE REGULATION PROTEIN"/>
    <property type="match status" value="1"/>
</dbReference>
<dbReference type="InterPro" id="IPR002481">
    <property type="entry name" value="FUR"/>
</dbReference>
<reference evidence="9 10" key="1">
    <citation type="submission" date="2019-09" db="EMBL/GenBank/DDBJ databases">
        <title>Characterisation of the sponge microbiome using genome-centric metagenomics.</title>
        <authorList>
            <person name="Engelberts J.P."/>
            <person name="Robbins S.J."/>
            <person name="De Goeij J.M."/>
            <person name="Aranda M."/>
            <person name="Bell S.C."/>
            <person name="Webster N.S."/>
        </authorList>
    </citation>
    <scope>NUCLEOTIDE SEQUENCE [LARGE SCALE GENOMIC DNA]</scope>
    <source>
        <strain evidence="9">SB0662_bin_43</strain>
    </source>
</reference>
<dbReference type="InterPro" id="IPR036390">
    <property type="entry name" value="WH_DNA-bd_sf"/>
</dbReference>
<feature type="binding site" evidence="7">
    <location>
        <position position="99"/>
    </location>
    <ligand>
        <name>Zn(2+)</name>
        <dbReference type="ChEBI" id="CHEBI:29105"/>
    </ligand>
</feature>
<dbReference type="Gene3D" id="3.30.1490.190">
    <property type="match status" value="1"/>
</dbReference>
<protein>
    <submittedName>
        <fullName evidence="9">Transcriptional repressor</fullName>
    </submittedName>
</protein>
<organism evidence="9 10">
    <name type="scientific">Candidatus Spechtbacteria bacterium SB0662_bin_43</name>
    <dbReference type="NCBI Taxonomy" id="2604897"/>
    <lineage>
        <taxon>Bacteria</taxon>
        <taxon>Candidatus Spechtiibacteriota</taxon>
    </lineage>
</organism>
<evidence type="ECO:0000256" key="6">
    <source>
        <dbReference type="ARBA" id="ARBA00023163"/>
    </source>
</evidence>
<feature type="binding site" evidence="7">
    <location>
        <position position="139"/>
    </location>
    <ligand>
        <name>Zn(2+)</name>
        <dbReference type="ChEBI" id="CHEBI:29105"/>
    </ligand>
</feature>
<accession>A0A845DIT9</accession>
<gene>
    <name evidence="9" type="ORF">F4X82_01120</name>
</gene>
<dbReference type="GO" id="GO:0000976">
    <property type="term" value="F:transcription cis-regulatory region binding"/>
    <property type="evidence" value="ECO:0007669"/>
    <property type="project" value="TreeGrafter"/>
</dbReference>
<comment type="caution">
    <text evidence="9">The sequence shown here is derived from an EMBL/GenBank/DDBJ whole genome shotgun (WGS) entry which is preliminary data.</text>
</comment>
<dbReference type="AlphaFoldDB" id="A0A845DIT9"/>
<keyword evidence="3 7" id="KW-0862">Zinc</keyword>
<feature type="binding site" evidence="8">
    <location>
        <position position="90"/>
    </location>
    <ligand>
        <name>Fe cation</name>
        <dbReference type="ChEBI" id="CHEBI:24875"/>
    </ligand>
</feature>
<keyword evidence="6" id="KW-0804">Transcription</keyword>
<proteinExistence type="inferred from homology"/>
<comment type="cofactor">
    <cofactor evidence="7">
        <name>Zn(2+)</name>
        <dbReference type="ChEBI" id="CHEBI:29105"/>
    </cofactor>
    <text evidence="7">Binds 1 zinc ion per subunit.</text>
</comment>
<feature type="binding site" evidence="8">
    <location>
        <position position="131"/>
    </location>
    <ligand>
        <name>Fe cation</name>
        <dbReference type="ChEBI" id="CHEBI:24875"/>
    </ligand>
</feature>
<dbReference type="GO" id="GO:0045892">
    <property type="term" value="P:negative regulation of DNA-templated transcription"/>
    <property type="evidence" value="ECO:0007669"/>
    <property type="project" value="TreeGrafter"/>
</dbReference>
<feature type="binding site" evidence="7">
    <location>
        <position position="142"/>
    </location>
    <ligand>
        <name>Zn(2+)</name>
        <dbReference type="ChEBI" id="CHEBI:29105"/>
    </ligand>
</feature>
<dbReference type="SUPFAM" id="SSF46785">
    <property type="entry name" value="Winged helix' DNA-binding domain"/>
    <property type="match status" value="1"/>
</dbReference>